<evidence type="ECO:0000313" key="2">
    <source>
        <dbReference type="EMBL" id="GLI28186.1"/>
    </source>
</evidence>
<evidence type="ECO:0000256" key="1">
    <source>
        <dbReference type="SAM" id="MobiDB-lite"/>
    </source>
</evidence>
<feature type="compositionally biased region" description="Basic and acidic residues" evidence="1">
    <location>
        <begin position="10"/>
        <end position="34"/>
    </location>
</feature>
<keyword evidence="3" id="KW-1185">Reference proteome</keyword>
<organism evidence="2 3">
    <name type="scientific">Agromyces rhizosphaerae</name>
    <dbReference type="NCBI Taxonomy" id="88374"/>
    <lineage>
        <taxon>Bacteria</taxon>
        <taxon>Bacillati</taxon>
        <taxon>Actinomycetota</taxon>
        <taxon>Actinomycetes</taxon>
        <taxon>Micrococcales</taxon>
        <taxon>Microbacteriaceae</taxon>
        <taxon>Agromyces</taxon>
    </lineage>
</organism>
<feature type="compositionally biased region" description="Basic and acidic residues" evidence="1">
    <location>
        <begin position="53"/>
        <end position="62"/>
    </location>
</feature>
<proteinExistence type="predicted"/>
<dbReference type="AlphaFoldDB" id="A0A9W6FQ41"/>
<gene>
    <name evidence="2" type="ORF">ARHIZOSPH14_24280</name>
</gene>
<dbReference type="Proteomes" id="UP001144396">
    <property type="component" value="Unassembled WGS sequence"/>
</dbReference>
<feature type="region of interest" description="Disordered" evidence="1">
    <location>
        <begin position="1"/>
        <end position="83"/>
    </location>
</feature>
<protein>
    <submittedName>
        <fullName evidence="2">Uncharacterized protein</fullName>
    </submittedName>
</protein>
<comment type="caution">
    <text evidence="2">The sequence shown here is derived from an EMBL/GenBank/DDBJ whole genome shotgun (WGS) entry which is preliminary data.</text>
</comment>
<name>A0A9W6FQ41_9MICO</name>
<dbReference type="RefSeq" id="WP_281885342.1">
    <property type="nucleotide sequence ID" value="NZ_BSDP01000001.1"/>
</dbReference>
<sequence>MSPGESDEGGPERADAADGEASRKRPRQRVERATGARRARLTPAPGSDPAPEAPERDAEPTRKPKPGASADDDRITRERPPHW</sequence>
<dbReference type="EMBL" id="BSDP01000001">
    <property type="protein sequence ID" value="GLI28186.1"/>
    <property type="molecule type" value="Genomic_DNA"/>
</dbReference>
<evidence type="ECO:0000313" key="3">
    <source>
        <dbReference type="Proteomes" id="UP001144396"/>
    </source>
</evidence>
<reference evidence="2" key="1">
    <citation type="submission" date="2022-12" db="EMBL/GenBank/DDBJ databases">
        <title>Reference genome sequencing for broad-spectrum identification of bacterial and archaeal isolates by mass spectrometry.</title>
        <authorList>
            <person name="Sekiguchi Y."/>
            <person name="Tourlousse D.M."/>
        </authorList>
    </citation>
    <scope>NUCLEOTIDE SEQUENCE</scope>
    <source>
        <strain evidence="2">14</strain>
    </source>
</reference>
<accession>A0A9W6FQ41</accession>
<feature type="compositionally biased region" description="Basic and acidic residues" evidence="1">
    <location>
        <begin position="71"/>
        <end position="83"/>
    </location>
</feature>